<evidence type="ECO:0000313" key="4">
    <source>
        <dbReference type="WBParaSite" id="scaffold27249_cov229.g20564"/>
    </source>
</evidence>
<dbReference type="PANTHER" id="PTHR21032:SF0">
    <property type="entry name" value="G PATCH DOMAIN-CONTAINING PROTEIN 11"/>
    <property type="match status" value="1"/>
</dbReference>
<evidence type="ECO:0000313" key="3">
    <source>
        <dbReference type="Proteomes" id="UP000887561"/>
    </source>
</evidence>
<name>A0A915M1R8_MELJA</name>
<dbReference type="PROSITE" id="PS50174">
    <property type="entry name" value="G_PATCH"/>
    <property type="match status" value="1"/>
</dbReference>
<feature type="compositionally biased region" description="Basic and acidic residues" evidence="1">
    <location>
        <begin position="34"/>
        <end position="59"/>
    </location>
</feature>
<keyword evidence="3" id="KW-1185">Reference proteome</keyword>
<dbReference type="AlphaFoldDB" id="A0A915M1R8"/>
<feature type="region of interest" description="Disordered" evidence="1">
    <location>
        <begin position="1"/>
        <end position="66"/>
    </location>
</feature>
<accession>A0A915M1R8</accession>
<dbReference type="SMART" id="SM00443">
    <property type="entry name" value="G_patch"/>
    <property type="match status" value="1"/>
</dbReference>
<evidence type="ECO:0000259" key="2">
    <source>
        <dbReference type="PROSITE" id="PS50174"/>
    </source>
</evidence>
<sequence length="341" mass="38507">MSDDEDYMSSTFMEKMNDVKPAQRSLKIHANRLAAEERQQNEKPKNREQMEKNRREEGISKPIGSDSKGFKLLSLMGYKPGMSLGIKREGSQNEGIKEPISIQVKANRSGVGHEEEQNEKQRQVCEAHMERMMKRARMEESLAVDFRNKKRMHALQKQIISDIQQARSACQQMDLSVGKDVPEHFCNGRVAPVEINFNEMDEDELDNRFLKMRSNNLGTDKKRQVKVLCSGDVNGNFKQLIARIALVNQKAGPFDILFCVGEFFGPDNDENEKIINGEIDFPVPTYILGPCCPSTSTYYPAESVEFSQSLTYLGKKGTLMTANGLLIGYFSGIEAPAMSTQ</sequence>
<dbReference type="PANTHER" id="PTHR21032">
    <property type="entry name" value="G PATCH DOMAIN-CONTAINING PROTEIN 11"/>
    <property type="match status" value="1"/>
</dbReference>
<dbReference type="GO" id="GO:0003676">
    <property type="term" value="F:nucleic acid binding"/>
    <property type="evidence" value="ECO:0007669"/>
    <property type="project" value="InterPro"/>
</dbReference>
<proteinExistence type="predicted"/>
<evidence type="ECO:0000256" key="1">
    <source>
        <dbReference type="SAM" id="MobiDB-lite"/>
    </source>
</evidence>
<protein>
    <submittedName>
        <fullName evidence="4">G-patch domain-containing protein</fullName>
    </submittedName>
</protein>
<dbReference type="InterPro" id="IPR039249">
    <property type="entry name" value="GPATCH11"/>
</dbReference>
<dbReference type="CDD" id="cd07380">
    <property type="entry name" value="MPP_CWF19_N"/>
    <property type="match status" value="1"/>
</dbReference>
<feature type="domain" description="G-patch" evidence="2">
    <location>
        <begin position="65"/>
        <end position="116"/>
    </location>
</feature>
<organism evidence="3 4">
    <name type="scientific">Meloidogyne javanica</name>
    <name type="common">Root-knot nematode worm</name>
    <dbReference type="NCBI Taxonomy" id="6303"/>
    <lineage>
        <taxon>Eukaryota</taxon>
        <taxon>Metazoa</taxon>
        <taxon>Ecdysozoa</taxon>
        <taxon>Nematoda</taxon>
        <taxon>Chromadorea</taxon>
        <taxon>Rhabditida</taxon>
        <taxon>Tylenchina</taxon>
        <taxon>Tylenchomorpha</taxon>
        <taxon>Tylenchoidea</taxon>
        <taxon>Meloidogynidae</taxon>
        <taxon>Meloidogyninae</taxon>
        <taxon>Meloidogyne</taxon>
        <taxon>Meloidogyne incognita group</taxon>
    </lineage>
</organism>
<dbReference type="InterPro" id="IPR000467">
    <property type="entry name" value="G_patch_dom"/>
</dbReference>
<dbReference type="Proteomes" id="UP000887561">
    <property type="component" value="Unplaced"/>
</dbReference>
<dbReference type="GO" id="GO:0000776">
    <property type="term" value="C:kinetochore"/>
    <property type="evidence" value="ECO:0007669"/>
    <property type="project" value="TreeGrafter"/>
</dbReference>
<reference evidence="4" key="1">
    <citation type="submission" date="2022-11" db="UniProtKB">
        <authorList>
            <consortium name="WormBaseParasite"/>
        </authorList>
    </citation>
    <scope>IDENTIFICATION</scope>
</reference>
<dbReference type="WBParaSite" id="scaffold27249_cov229.g20564">
    <property type="protein sequence ID" value="scaffold27249_cov229.g20564"/>
    <property type="gene ID" value="scaffold27249_cov229.g20564"/>
</dbReference>
<dbReference type="Pfam" id="PF01585">
    <property type="entry name" value="G-patch"/>
    <property type="match status" value="1"/>
</dbReference>